<dbReference type="EMBL" id="JAUTBB010000001">
    <property type="protein sequence ID" value="MDQ1120696.1"/>
    <property type="molecule type" value="Genomic_DNA"/>
</dbReference>
<feature type="compositionally biased region" description="Polar residues" evidence="1">
    <location>
        <begin position="47"/>
        <end position="60"/>
    </location>
</feature>
<feature type="region of interest" description="Disordered" evidence="1">
    <location>
        <begin position="43"/>
        <end position="100"/>
    </location>
</feature>
<evidence type="ECO:0000313" key="3">
    <source>
        <dbReference type="Proteomes" id="UP001234354"/>
    </source>
</evidence>
<accession>A0AAW8GDY0</accession>
<proteinExistence type="predicted"/>
<feature type="compositionally biased region" description="Low complexity" evidence="1">
    <location>
        <begin position="68"/>
        <end position="85"/>
    </location>
</feature>
<reference evidence="2" key="1">
    <citation type="submission" date="2023-07" db="EMBL/GenBank/DDBJ databases">
        <title>Functional and genomic diversity of the sorghum phyllosphere microbiome.</title>
        <authorList>
            <person name="Shade A."/>
        </authorList>
    </citation>
    <scope>NUCLEOTIDE SEQUENCE</scope>
    <source>
        <strain evidence="2">SORGH_AS_0908</strain>
    </source>
</reference>
<organism evidence="2 3">
    <name type="scientific">Pseudoxanthomonas winnipegensis</name>
    <dbReference type="NCBI Taxonomy" id="2480810"/>
    <lineage>
        <taxon>Bacteria</taxon>
        <taxon>Pseudomonadati</taxon>
        <taxon>Pseudomonadota</taxon>
        <taxon>Gammaproteobacteria</taxon>
        <taxon>Lysobacterales</taxon>
        <taxon>Lysobacteraceae</taxon>
        <taxon>Pseudoxanthomonas</taxon>
    </lineage>
</organism>
<evidence type="ECO:0000313" key="2">
    <source>
        <dbReference type="EMBL" id="MDQ1120696.1"/>
    </source>
</evidence>
<evidence type="ECO:0000256" key="1">
    <source>
        <dbReference type="SAM" id="MobiDB-lite"/>
    </source>
</evidence>
<protein>
    <submittedName>
        <fullName evidence="2">Uncharacterized protein</fullName>
    </submittedName>
</protein>
<sequence>MGGRKLAPRGCLKCVMRLLSSLLFFVLGLSIGSVISAVRDQPLPETATPTTERVSASGALQEQGAVRPAASPGPSAAPSSAGCGSDQVACPTGAEASLRG</sequence>
<comment type="caution">
    <text evidence="2">The sequence shown here is derived from an EMBL/GenBank/DDBJ whole genome shotgun (WGS) entry which is preliminary data.</text>
</comment>
<name>A0AAW8GDY0_9GAMM</name>
<dbReference type="Proteomes" id="UP001234354">
    <property type="component" value="Unassembled WGS sequence"/>
</dbReference>
<dbReference type="AlphaFoldDB" id="A0AAW8GDY0"/>
<gene>
    <name evidence="2" type="ORF">QE383_003004</name>
</gene>